<dbReference type="AlphaFoldDB" id="A0A0B6APV1"/>
<sequence length="298" mass="34109">MKSKCVLIFLVVIWLFNMGKGIGCGSKVNAEINIPLSTWVWDTKKWMLNQEAILEKLQEKKVTNVYLQIDTHLSPSVYRHFIQQAQAQGISVYALDGAPYWIGPSGIEEQEAFFNWITAYQAQADEPQQFLGVHLDVEPYLYKSWENNRAKSILQYQYVISQAAVQSHELHLPLAVDIPFWFDEVPFKNSNGSGLLGRWIIQYADEVTIMAYRNHADKENGIAEITENERKWGRVLSTPIEIGVETMASDEGEYISFSAKGEEKMMQELDMLLTECQAENPPSSIAVHHFDSWLQMKP</sequence>
<dbReference type="HOGENOM" id="CLU_065410_0_0_9"/>
<evidence type="ECO:0000313" key="2">
    <source>
        <dbReference type="Proteomes" id="UP000031829"/>
    </source>
</evidence>
<name>A0A0B6APV1_PRIM2</name>
<reference evidence="1 2" key="1">
    <citation type="journal article" date="2015" name="Genome Announc.">
        <title>Complete genome sequences for 35 biothreat assay-relevant bacillus species.</title>
        <authorList>
            <person name="Johnson S.L."/>
            <person name="Daligault H.E."/>
            <person name="Davenport K.W."/>
            <person name="Jaissle J."/>
            <person name="Frey K.G."/>
            <person name="Ladner J.T."/>
            <person name="Broomall S.M."/>
            <person name="Bishop-Lilly K.A."/>
            <person name="Bruce D.C."/>
            <person name="Gibbons H.S."/>
            <person name="Coyne S.R."/>
            <person name="Lo C.C."/>
            <person name="Meincke L."/>
            <person name="Munk A.C."/>
            <person name="Koroleva G.I."/>
            <person name="Rosenzweig C.N."/>
            <person name="Palacios G.F."/>
            <person name="Redden C.L."/>
            <person name="Minogue T.D."/>
            <person name="Chain P.S."/>
        </authorList>
    </citation>
    <scope>NUCLEOTIDE SEQUENCE [LARGE SCALE GENOMIC DNA]</scope>
    <source>
        <strain evidence="2">ATCC 14581 / DSM 32 / JCM 2506 / NBRC 15308 / NCIMB 9376 / NCTC 10342 / NRRL B-14308 / VKM B-512</strain>
    </source>
</reference>
<dbReference type="RefSeq" id="WP_034654764.1">
    <property type="nucleotide sequence ID" value="NZ_BCVB01000013.1"/>
</dbReference>
<dbReference type="Proteomes" id="UP000031829">
    <property type="component" value="Chromosome"/>
</dbReference>
<evidence type="ECO:0008006" key="3">
    <source>
        <dbReference type="Google" id="ProtNLM"/>
    </source>
</evidence>
<gene>
    <name evidence="1" type="ORF">BG04_2649</name>
</gene>
<accession>A0A0B6APV1</accession>
<evidence type="ECO:0000313" key="1">
    <source>
        <dbReference type="EMBL" id="AJI23147.1"/>
    </source>
</evidence>
<proteinExistence type="predicted"/>
<organism evidence="1 2">
    <name type="scientific">Priestia megaterium (strain ATCC 14581 / DSM 32 / CCUG 1817 / JCM 2506 / NBRC 15308 / NCIMB 9376 / NCTC 10342 / NRRL B-14308 / VKM B-512 / Ford 19)</name>
    <name type="common">Bacillus megaterium</name>
    <dbReference type="NCBI Taxonomy" id="1348623"/>
    <lineage>
        <taxon>Bacteria</taxon>
        <taxon>Bacillati</taxon>
        <taxon>Bacillota</taxon>
        <taxon>Bacilli</taxon>
        <taxon>Bacillales</taxon>
        <taxon>Bacillaceae</taxon>
        <taxon>Priestia</taxon>
    </lineage>
</organism>
<dbReference type="GeneID" id="93640721"/>
<dbReference type="EMBL" id="CP009920">
    <property type="protein sequence ID" value="AJI23147.1"/>
    <property type="molecule type" value="Genomic_DNA"/>
</dbReference>
<protein>
    <recommendedName>
        <fullName evidence="3">Amidase</fullName>
    </recommendedName>
</protein>
<dbReference type="KEGG" id="bmeg:BG04_2649"/>